<keyword evidence="2" id="KW-0472">Membrane</keyword>
<dbReference type="EMBL" id="JABBWG010000013">
    <property type="protein sequence ID" value="KAG1817497.1"/>
    <property type="molecule type" value="Genomic_DNA"/>
</dbReference>
<keyword evidence="2" id="KW-1133">Transmembrane helix</keyword>
<dbReference type="RefSeq" id="XP_041193739.1">
    <property type="nucleotide sequence ID" value="XM_041335803.1"/>
</dbReference>
<name>A0A9P7ECJ4_9AGAM</name>
<dbReference type="OrthoDB" id="2636057at2759"/>
<reference evidence="3" key="1">
    <citation type="journal article" date="2020" name="New Phytol.">
        <title>Comparative genomics reveals dynamic genome evolution in host specialist ectomycorrhizal fungi.</title>
        <authorList>
            <person name="Lofgren L.A."/>
            <person name="Nguyen N.H."/>
            <person name="Vilgalys R."/>
            <person name="Ruytinx J."/>
            <person name="Liao H.L."/>
            <person name="Branco S."/>
            <person name="Kuo A."/>
            <person name="LaButti K."/>
            <person name="Lipzen A."/>
            <person name="Andreopoulos W."/>
            <person name="Pangilinan J."/>
            <person name="Riley R."/>
            <person name="Hundley H."/>
            <person name="Na H."/>
            <person name="Barry K."/>
            <person name="Grigoriev I.V."/>
            <person name="Stajich J.E."/>
            <person name="Kennedy P.G."/>
        </authorList>
    </citation>
    <scope>NUCLEOTIDE SEQUENCE</scope>
    <source>
        <strain evidence="3">MN1</strain>
    </source>
</reference>
<feature type="compositionally biased region" description="Basic and acidic residues" evidence="1">
    <location>
        <begin position="207"/>
        <end position="226"/>
    </location>
</feature>
<sequence length="226" mass="25741">MVSSPPLLVLHHSPVDHSVMSTTDTAYRLILALISLIAFNIFSYTVEHQPEWKRGVSPGSSVGAKFLAVCKERQYMSANLISQWEFYERIILYHSSRWHVYQKGRYTGSLTVFTASEFHCVGNLCVSESLKFFRGILGVLRVSLPRYPTMAPGMSLIKYAPLFPRLASQLPWSSRNPENVSNACKATLRRREYVKVLARSVIRRKVKESQPEDTRPSQSSREDARS</sequence>
<proteinExistence type="predicted"/>
<dbReference type="GeneID" id="64629820"/>
<keyword evidence="2" id="KW-0812">Transmembrane</keyword>
<feature type="transmembrane region" description="Helical" evidence="2">
    <location>
        <begin position="26"/>
        <end position="46"/>
    </location>
</feature>
<evidence type="ECO:0000313" key="3">
    <source>
        <dbReference type="EMBL" id="KAG1817497.1"/>
    </source>
</evidence>
<dbReference type="AlphaFoldDB" id="A0A9P7ECJ4"/>
<feature type="region of interest" description="Disordered" evidence="1">
    <location>
        <begin position="205"/>
        <end position="226"/>
    </location>
</feature>
<evidence type="ECO:0000256" key="1">
    <source>
        <dbReference type="SAM" id="MobiDB-lite"/>
    </source>
</evidence>
<evidence type="ECO:0000313" key="4">
    <source>
        <dbReference type="Proteomes" id="UP000807769"/>
    </source>
</evidence>
<comment type="caution">
    <text evidence="3">The sequence shown here is derived from an EMBL/GenBank/DDBJ whole genome shotgun (WGS) entry which is preliminary data.</text>
</comment>
<dbReference type="Proteomes" id="UP000807769">
    <property type="component" value="Unassembled WGS sequence"/>
</dbReference>
<accession>A0A9P7ECJ4</accession>
<gene>
    <name evidence="3" type="ORF">BJ212DRAFT_135817</name>
</gene>
<keyword evidence="4" id="KW-1185">Reference proteome</keyword>
<protein>
    <submittedName>
        <fullName evidence="3">Uncharacterized protein</fullName>
    </submittedName>
</protein>
<evidence type="ECO:0000256" key="2">
    <source>
        <dbReference type="SAM" id="Phobius"/>
    </source>
</evidence>
<organism evidence="3 4">
    <name type="scientific">Suillus subaureus</name>
    <dbReference type="NCBI Taxonomy" id="48587"/>
    <lineage>
        <taxon>Eukaryota</taxon>
        <taxon>Fungi</taxon>
        <taxon>Dikarya</taxon>
        <taxon>Basidiomycota</taxon>
        <taxon>Agaricomycotina</taxon>
        <taxon>Agaricomycetes</taxon>
        <taxon>Agaricomycetidae</taxon>
        <taxon>Boletales</taxon>
        <taxon>Suillineae</taxon>
        <taxon>Suillaceae</taxon>
        <taxon>Suillus</taxon>
    </lineage>
</organism>